<feature type="region of interest" description="Disordered" evidence="2">
    <location>
        <begin position="1"/>
        <end position="170"/>
    </location>
</feature>
<feature type="region of interest" description="Disordered" evidence="2">
    <location>
        <begin position="202"/>
        <end position="367"/>
    </location>
</feature>
<evidence type="ECO:0000256" key="2">
    <source>
        <dbReference type="SAM" id="MobiDB-lite"/>
    </source>
</evidence>
<evidence type="ECO:0000313" key="4">
    <source>
        <dbReference type="EMBL" id="CAF0934547.1"/>
    </source>
</evidence>
<feature type="compositionally biased region" description="Basic and acidic residues" evidence="2">
    <location>
        <begin position="7"/>
        <end position="148"/>
    </location>
</feature>
<dbReference type="InterPro" id="IPR000742">
    <property type="entry name" value="EGF"/>
</dbReference>
<evidence type="ECO:0000313" key="5">
    <source>
        <dbReference type="Proteomes" id="UP000663828"/>
    </source>
</evidence>
<accession>A0A814C2F2</accession>
<dbReference type="Gene3D" id="2.10.25.10">
    <property type="entry name" value="Laminin"/>
    <property type="match status" value="1"/>
</dbReference>
<keyword evidence="5" id="KW-1185">Reference proteome</keyword>
<feature type="disulfide bond" evidence="1">
    <location>
        <begin position="408"/>
        <end position="417"/>
    </location>
</feature>
<proteinExistence type="predicted"/>
<name>A0A814C2F2_ADIRI</name>
<feature type="domain" description="EGF-like" evidence="3">
    <location>
        <begin position="386"/>
        <end position="418"/>
    </location>
</feature>
<comment type="caution">
    <text evidence="1">Lacks conserved residue(s) required for the propagation of feature annotation.</text>
</comment>
<gene>
    <name evidence="4" type="ORF">XAT740_LOCUS9769</name>
</gene>
<feature type="disulfide bond" evidence="1">
    <location>
        <begin position="390"/>
        <end position="400"/>
    </location>
</feature>
<dbReference type="PROSITE" id="PS00022">
    <property type="entry name" value="EGF_1"/>
    <property type="match status" value="1"/>
</dbReference>
<dbReference type="CDD" id="cd00054">
    <property type="entry name" value="EGF_CA"/>
    <property type="match status" value="1"/>
</dbReference>
<dbReference type="PROSITE" id="PS01186">
    <property type="entry name" value="EGF_2"/>
    <property type="match status" value="1"/>
</dbReference>
<protein>
    <recommendedName>
        <fullName evidence="3">EGF-like domain-containing protein</fullName>
    </recommendedName>
</protein>
<feature type="compositionally biased region" description="Low complexity" evidence="2">
    <location>
        <begin position="206"/>
        <end position="367"/>
    </location>
</feature>
<dbReference type="Proteomes" id="UP000663828">
    <property type="component" value="Unassembled WGS sequence"/>
</dbReference>
<dbReference type="SMART" id="SM00181">
    <property type="entry name" value="EGF"/>
    <property type="match status" value="1"/>
</dbReference>
<dbReference type="EMBL" id="CAJNOR010000508">
    <property type="protein sequence ID" value="CAF0934547.1"/>
    <property type="molecule type" value="Genomic_DNA"/>
</dbReference>
<keyword evidence="1" id="KW-1015">Disulfide bond</keyword>
<dbReference type="AlphaFoldDB" id="A0A814C2F2"/>
<reference evidence="4" key="1">
    <citation type="submission" date="2021-02" db="EMBL/GenBank/DDBJ databases">
        <authorList>
            <person name="Nowell W R."/>
        </authorList>
    </citation>
    <scope>NUCLEOTIDE SEQUENCE</scope>
</reference>
<keyword evidence="1" id="KW-0245">EGF-like domain</keyword>
<feature type="compositionally biased region" description="Basic and acidic residues" evidence="2">
    <location>
        <begin position="160"/>
        <end position="170"/>
    </location>
</feature>
<dbReference type="PROSITE" id="PS50026">
    <property type="entry name" value="EGF_3"/>
    <property type="match status" value="1"/>
</dbReference>
<sequence>MARPKHDKVSSKDESNSKEHSHSEEYDHSKERGHSHSEEHDHSKERGHSHSEEHDHSKERGHSHSEEHDHSKEREHSHSEEHDHSKEREHSHSEEHDHSKERGHSHSEEHDHSKERGHSHSEEHDHSKEREHSHSEEHDHSKEKEPPKKKNKKCMNGKISKQETDIDCGGKRCPPCADKKKCRADRDCASGFCNKDNRCAQRSTKMPSVTTTTQGTTTTEEPMSTTTEEPMTTTTEEPMTTTEEPMSTTTEEPVTTTEEPMSTTTEEPMTTTEEPMSTTTEEPMTTTEEPMSTTTEEPMSTTTEEPVTTTEEPMSTTTEEPMTTTTEEPMSTTTEEPMTTTTEEPVTTTEEPMSTTTEEPVMTTEEPMTTTPEELLAAIVEETTQVYPVCNTVCKNGGSCIGDNVCSCPEGFSGSLCEVQSTGLCFDNDEFVGEPILKVTFGKGSRQFSSALPSEFNFTTTYKQRREPAIHDGHFALLNSIYNHNDAWHTGAKDHTGDEGGYMYLVNANFEPGQFYNGRVDNLCVGLRYEFSVYLANLCKKSCKIEPNVLFEVRSVDGNELLAQLNSGNVPETSTLAWKKYGFSFVATKSSVNLLMISNARGGSGNDIVIDDVALRVCAHKGSGFCPSQ</sequence>
<comment type="caution">
    <text evidence="4">The sequence shown here is derived from an EMBL/GenBank/DDBJ whole genome shotgun (WGS) entry which is preliminary data.</text>
</comment>
<organism evidence="4 5">
    <name type="scientific">Adineta ricciae</name>
    <name type="common">Rotifer</name>
    <dbReference type="NCBI Taxonomy" id="249248"/>
    <lineage>
        <taxon>Eukaryota</taxon>
        <taxon>Metazoa</taxon>
        <taxon>Spiralia</taxon>
        <taxon>Gnathifera</taxon>
        <taxon>Rotifera</taxon>
        <taxon>Eurotatoria</taxon>
        <taxon>Bdelloidea</taxon>
        <taxon>Adinetida</taxon>
        <taxon>Adinetidae</taxon>
        <taxon>Adineta</taxon>
    </lineage>
</organism>
<evidence type="ECO:0000256" key="1">
    <source>
        <dbReference type="PROSITE-ProRule" id="PRU00076"/>
    </source>
</evidence>
<evidence type="ECO:0000259" key="3">
    <source>
        <dbReference type="PROSITE" id="PS50026"/>
    </source>
</evidence>